<reference evidence="1" key="1">
    <citation type="journal article" date="2022" name="bioRxiv">
        <title>Sequencing and chromosome-scale assembly of the giantPleurodeles waltlgenome.</title>
        <authorList>
            <person name="Brown T."/>
            <person name="Elewa A."/>
            <person name="Iarovenko S."/>
            <person name="Subramanian E."/>
            <person name="Araus A.J."/>
            <person name="Petzold A."/>
            <person name="Susuki M."/>
            <person name="Suzuki K.-i.T."/>
            <person name="Hayashi T."/>
            <person name="Toyoda A."/>
            <person name="Oliveira C."/>
            <person name="Osipova E."/>
            <person name="Leigh N.D."/>
            <person name="Simon A."/>
            <person name="Yun M.H."/>
        </authorList>
    </citation>
    <scope>NUCLEOTIDE SEQUENCE</scope>
    <source>
        <strain evidence="1">20211129_DDA</strain>
        <tissue evidence="1">Liver</tissue>
    </source>
</reference>
<comment type="caution">
    <text evidence="1">The sequence shown here is derived from an EMBL/GenBank/DDBJ whole genome shotgun (WGS) entry which is preliminary data.</text>
</comment>
<dbReference type="EMBL" id="JANPWB010000013">
    <property type="protein sequence ID" value="KAJ1103332.1"/>
    <property type="molecule type" value="Genomic_DNA"/>
</dbReference>
<name>A0AAV7MIG1_PLEWA</name>
<evidence type="ECO:0000313" key="1">
    <source>
        <dbReference type="EMBL" id="KAJ1103332.1"/>
    </source>
</evidence>
<organism evidence="1 2">
    <name type="scientific">Pleurodeles waltl</name>
    <name type="common">Iberian ribbed newt</name>
    <dbReference type="NCBI Taxonomy" id="8319"/>
    <lineage>
        <taxon>Eukaryota</taxon>
        <taxon>Metazoa</taxon>
        <taxon>Chordata</taxon>
        <taxon>Craniata</taxon>
        <taxon>Vertebrata</taxon>
        <taxon>Euteleostomi</taxon>
        <taxon>Amphibia</taxon>
        <taxon>Batrachia</taxon>
        <taxon>Caudata</taxon>
        <taxon>Salamandroidea</taxon>
        <taxon>Salamandridae</taxon>
        <taxon>Pleurodelinae</taxon>
        <taxon>Pleurodeles</taxon>
    </lineage>
</organism>
<protein>
    <submittedName>
        <fullName evidence="1">Uncharacterized protein</fullName>
    </submittedName>
</protein>
<accession>A0AAV7MIG1</accession>
<dbReference type="Proteomes" id="UP001066276">
    <property type="component" value="Chromosome 9"/>
</dbReference>
<dbReference type="AlphaFoldDB" id="A0AAV7MIG1"/>
<proteinExistence type="predicted"/>
<keyword evidence="2" id="KW-1185">Reference proteome</keyword>
<gene>
    <name evidence="1" type="ORF">NDU88_000758</name>
</gene>
<evidence type="ECO:0000313" key="2">
    <source>
        <dbReference type="Proteomes" id="UP001066276"/>
    </source>
</evidence>
<sequence length="226" mass="24409">MPVAARLRREALLVPICDSAFGLRRRRREVPCPSGPRPDAHAAARDAGRTIAAPGGAWAGPLLRPWRDLCRAVRLGPWAQQGPRLPGVMVGPAWPQEPERLVVPEPVAHWHWSCGHWSQLSRSTILPQDWGKEDRRCPVPLGHGLRPALWPGVRSLTSARGPGLARCHGRGETCSVWCGLIPGPRGARACRGGWWCLGRWPTGIGAVVAGPGWGHGGPGPHVKRAT</sequence>